<reference evidence="2 3" key="1">
    <citation type="submission" date="2021-06" db="EMBL/GenBank/DDBJ databases">
        <title>Caerostris extrusa draft genome.</title>
        <authorList>
            <person name="Kono N."/>
            <person name="Arakawa K."/>
        </authorList>
    </citation>
    <scope>NUCLEOTIDE SEQUENCE [LARGE SCALE GENOMIC DNA]</scope>
</reference>
<evidence type="ECO:0000313" key="3">
    <source>
        <dbReference type="Proteomes" id="UP001054945"/>
    </source>
</evidence>
<sequence length="118" mass="13471">MGNNRSVLFACTLSSWHVSPQLQLHFGSLSVGCYRESKRTGGPNDTRGWTTSADTRKGTDGKAMSARVCFVWETEKKVVRCAAGDGVGYEIEEKEMMWWRKNTNTKSDDSWERKWNRT</sequence>
<accession>A0AAV4R4R0</accession>
<feature type="region of interest" description="Disordered" evidence="1">
    <location>
        <begin position="37"/>
        <end position="59"/>
    </location>
</feature>
<proteinExistence type="predicted"/>
<protein>
    <submittedName>
        <fullName evidence="2">Uncharacterized protein</fullName>
    </submittedName>
</protein>
<dbReference type="PROSITE" id="PS51257">
    <property type="entry name" value="PROKAR_LIPOPROTEIN"/>
    <property type="match status" value="1"/>
</dbReference>
<organism evidence="2 3">
    <name type="scientific">Caerostris extrusa</name>
    <name type="common">Bark spider</name>
    <name type="synonym">Caerostris bankana</name>
    <dbReference type="NCBI Taxonomy" id="172846"/>
    <lineage>
        <taxon>Eukaryota</taxon>
        <taxon>Metazoa</taxon>
        <taxon>Ecdysozoa</taxon>
        <taxon>Arthropoda</taxon>
        <taxon>Chelicerata</taxon>
        <taxon>Arachnida</taxon>
        <taxon>Araneae</taxon>
        <taxon>Araneomorphae</taxon>
        <taxon>Entelegynae</taxon>
        <taxon>Araneoidea</taxon>
        <taxon>Araneidae</taxon>
        <taxon>Caerostris</taxon>
    </lineage>
</organism>
<gene>
    <name evidence="2" type="ORF">CEXT_602831</name>
</gene>
<dbReference type="EMBL" id="BPLR01007251">
    <property type="protein sequence ID" value="GIY15591.1"/>
    <property type="molecule type" value="Genomic_DNA"/>
</dbReference>
<keyword evidence="3" id="KW-1185">Reference proteome</keyword>
<dbReference type="AlphaFoldDB" id="A0AAV4R4R0"/>
<dbReference type="Proteomes" id="UP001054945">
    <property type="component" value="Unassembled WGS sequence"/>
</dbReference>
<name>A0AAV4R4R0_CAEEX</name>
<evidence type="ECO:0000256" key="1">
    <source>
        <dbReference type="SAM" id="MobiDB-lite"/>
    </source>
</evidence>
<comment type="caution">
    <text evidence="2">The sequence shown here is derived from an EMBL/GenBank/DDBJ whole genome shotgun (WGS) entry which is preliminary data.</text>
</comment>
<evidence type="ECO:0000313" key="2">
    <source>
        <dbReference type="EMBL" id="GIY15591.1"/>
    </source>
</evidence>